<name>A0A0C1FC77_9SPHI</name>
<dbReference type="InterPro" id="IPR036291">
    <property type="entry name" value="NAD(P)-bd_dom_sf"/>
</dbReference>
<evidence type="ECO:0000313" key="2">
    <source>
        <dbReference type="EMBL" id="KIA89468.1"/>
    </source>
</evidence>
<reference evidence="2 3" key="1">
    <citation type="submission" date="2014-10" db="EMBL/GenBank/DDBJ databases">
        <title>Pedobacter Kyungheensis.</title>
        <authorList>
            <person name="Anderson B.M."/>
            <person name="Newman J.D."/>
        </authorList>
    </citation>
    <scope>NUCLEOTIDE SEQUENCE [LARGE SCALE GENOMIC DNA]</scope>
    <source>
        <strain evidence="2 3">KACC 16221</strain>
    </source>
</reference>
<evidence type="ECO:0000256" key="1">
    <source>
        <dbReference type="ARBA" id="ARBA00006484"/>
    </source>
</evidence>
<sequence length="262" mass="28263">MALTIDLKGKIALITGVTSGIGLGIAKMMAKAGCTVIGCAEQSETSETAQRFLTEMESYDVRTDYFRADMSVAEEIESLVADIKSDYGRLDILVSNAGQNVFTGLADSTEKDWQFNLDLNLTAHWRLAKNCKPLLAENIGVIIIMASNHAYASIPGCAPYSVAKTALTGLVRSLAIEWGPGIRTVGIAPGFIDTPGNQQWFNAFENPEEERQRTVNLHPVKKLGTVEEIGGWCVFLASEYAAFASGVTYLIDGGRSAVMQDA</sequence>
<dbReference type="PRINTS" id="PR00081">
    <property type="entry name" value="GDHRDH"/>
</dbReference>
<dbReference type="Proteomes" id="UP000031246">
    <property type="component" value="Unassembled WGS sequence"/>
</dbReference>
<dbReference type="InterPro" id="IPR002347">
    <property type="entry name" value="SDR_fam"/>
</dbReference>
<evidence type="ECO:0000313" key="3">
    <source>
        <dbReference type="Proteomes" id="UP000031246"/>
    </source>
</evidence>
<dbReference type="PROSITE" id="PS00061">
    <property type="entry name" value="ADH_SHORT"/>
    <property type="match status" value="1"/>
</dbReference>
<dbReference type="PANTHER" id="PTHR42879">
    <property type="entry name" value="3-OXOACYL-(ACYL-CARRIER-PROTEIN) REDUCTASE"/>
    <property type="match status" value="1"/>
</dbReference>
<dbReference type="FunFam" id="3.40.50.720:FF:000084">
    <property type="entry name" value="Short-chain dehydrogenase reductase"/>
    <property type="match status" value="1"/>
</dbReference>
<organism evidence="2 3">
    <name type="scientific">Pedobacter kyungheensis</name>
    <dbReference type="NCBI Taxonomy" id="1069985"/>
    <lineage>
        <taxon>Bacteria</taxon>
        <taxon>Pseudomonadati</taxon>
        <taxon>Bacteroidota</taxon>
        <taxon>Sphingobacteriia</taxon>
        <taxon>Sphingobacteriales</taxon>
        <taxon>Sphingobacteriaceae</taxon>
        <taxon>Pedobacter</taxon>
    </lineage>
</organism>
<dbReference type="OrthoDB" id="597477at2"/>
<dbReference type="Gene3D" id="3.40.50.720">
    <property type="entry name" value="NAD(P)-binding Rossmann-like Domain"/>
    <property type="match status" value="1"/>
</dbReference>
<keyword evidence="3" id="KW-1185">Reference proteome</keyword>
<dbReference type="Pfam" id="PF13561">
    <property type="entry name" value="adh_short_C2"/>
    <property type="match status" value="1"/>
</dbReference>
<dbReference type="InterPro" id="IPR050259">
    <property type="entry name" value="SDR"/>
</dbReference>
<dbReference type="RefSeq" id="WP_039482864.1">
    <property type="nucleotide sequence ID" value="NZ_JSYN01000044.1"/>
</dbReference>
<dbReference type="EMBL" id="JSYN01000044">
    <property type="protein sequence ID" value="KIA89468.1"/>
    <property type="molecule type" value="Genomic_DNA"/>
</dbReference>
<dbReference type="GO" id="GO:0032787">
    <property type="term" value="P:monocarboxylic acid metabolic process"/>
    <property type="evidence" value="ECO:0007669"/>
    <property type="project" value="UniProtKB-ARBA"/>
</dbReference>
<comment type="caution">
    <text evidence="2">The sequence shown here is derived from an EMBL/GenBank/DDBJ whole genome shotgun (WGS) entry which is preliminary data.</text>
</comment>
<dbReference type="InterPro" id="IPR020904">
    <property type="entry name" value="Sc_DH/Rdtase_CS"/>
</dbReference>
<dbReference type="AlphaFoldDB" id="A0A0C1FC77"/>
<protein>
    <submittedName>
        <fullName evidence="2">Oxidoreductase</fullName>
    </submittedName>
</protein>
<proteinExistence type="inferred from homology"/>
<gene>
    <name evidence="2" type="ORF">OC25_25440</name>
</gene>
<comment type="similarity">
    <text evidence="1">Belongs to the short-chain dehydrogenases/reductases (SDR) family.</text>
</comment>
<dbReference type="CDD" id="cd05233">
    <property type="entry name" value="SDR_c"/>
    <property type="match status" value="1"/>
</dbReference>
<accession>A0A0C1FC77</accession>
<dbReference type="SUPFAM" id="SSF51735">
    <property type="entry name" value="NAD(P)-binding Rossmann-fold domains"/>
    <property type="match status" value="1"/>
</dbReference>
<dbReference type="PRINTS" id="PR00080">
    <property type="entry name" value="SDRFAMILY"/>
</dbReference>